<comment type="caution">
    <text evidence="3">The sequence shown here is derived from an EMBL/GenBank/DDBJ whole genome shotgun (WGS) entry which is preliminary data.</text>
</comment>
<dbReference type="RefSeq" id="WP_258188296.1">
    <property type="nucleotide sequence ID" value="NZ_BLRY01000038.1"/>
</dbReference>
<sequence>MKKEGEIGWVMLIEYYQLRGWNPETGYPTRKKLEELGLGFAADRLNVP</sequence>
<proteinExistence type="predicted"/>
<evidence type="ECO:0000313" key="5">
    <source>
        <dbReference type="Proteomes" id="UP000576480"/>
    </source>
</evidence>
<evidence type="ECO:0000259" key="1">
    <source>
        <dbReference type="Pfam" id="PF01314"/>
    </source>
</evidence>
<dbReference type="SUPFAM" id="SSF48310">
    <property type="entry name" value="Aldehyde ferredoxin oxidoreductase, C-terminal domains"/>
    <property type="match status" value="1"/>
</dbReference>
<accession>A0A6V8PUX0</accession>
<reference evidence="4 5" key="1">
    <citation type="journal article" date="2020" name="Front. Microbiol.">
        <title>Single-cell genomics of novel Actinobacteria with the Wood-Ljungdahl pathway discovered in a serpentinizing system.</title>
        <authorList>
            <person name="Merino N."/>
            <person name="Kawai M."/>
            <person name="Boyd E.S."/>
            <person name="Colman D.R."/>
            <person name="McGlynn S.E."/>
            <person name="Nealson K.H."/>
            <person name="Kurokawa K."/>
            <person name="Hongoh Y."/>
        </authorList>
    </citation>
    <scope>NUCLEOTIDE SEQUENCE [LARGE SCALE GENOMIC DNA]</scope>
    <source>
        <strain evidence="2 4">S25</strain>
        <strain evidence="3 5">S43</strain>
    </source>
</reference>
<dbReference type="Gene3D" id="1.10.599.10">
    <property type="entry name" value="Aldehyde Ferredoxin Oxidoreductase Protein, subunit A, domain 3"/>
    <property type="match status" value="1"/>
</dbReference>
<organism evidence="3 5">
    <name type="scientific">Candidatus Hakubella thermalkaliphila</name>
    <dbReference type="NCBI Taxonomy" id="2754717"/>
    <lineage>
        <taxon>Bacteria</taxon>
        <taxon>Bacillati</taxon>
        <taxon>Actinomycetota</taxon>
        <taxon>Actinomycetota incertae sedis</taxon>
        <taxon>Candidatus Hakubellales</taxon>
        <taxon>Candidatus Hakubellaceae</taxon>
        <taxon>Candidatus Hakubella</taxon>
    </lineage>
</organism>
<dbReference type="EMBL" id="BLSB01000010">
    <property type="protein sequence ID" value="GFP34541.1"/>
    <property type="molecule type" value="Genomic_DNA"/>
</dbReference>
<dbReference type="AlphaFoldDB" id="A0A6V8PUX0"/>
<feature type="domain" description="Aldehyde ferredoxin oxidoreductase C-terminal" evidence="1">
    <location>
        <begin position="11"/>
        <end position="38"/>
    </location>
</feature>
<dbReference type="GO" id="GO:0016625">
    <property type="term" value="F:oxidoreductase activity, acting on the aldehyde or oxo group of donors, iron-sulfur protein as acceptor"/>
    <property type="evidence" value="ECO:0007669"/>
    <property type="project" value="InterPro"/>
</dbReference>
<name>A0A6V8PUX0_9ACTN</name>
<gene>
    <name evidence="2" type="ORF">HKBW3S25_00050</name>
    <name evidence="3" type="ORF">HKBW3S43_00334</name>
</gene>
<dbReference type="Proteomes" id="UP000543224">
    <property type="component" value="Unassembled WGS sequence"/>
</dbReference>
<dbReference type="GO" id="GO:0051536">
    <property type="term" value="F:iron-sulfur cluster binding"/>
    <property type="evidence" value="ECO:0007669"/>
    <property type="project" value="InterPro"/>
</dbReference>
<dbReference type="EMBL" id="BLRX01000003">
    <property type="protein sequence ID" value="GFP24612.1"/>
    <property type="molecule type" value="Genomic_DNA"/>
</dbReference>
<evidence type="ECO:0000313" key="4">
    <source>
        <dbReference type="Proteomes" id="UP000543224"/>
    </source>
</evidence>
<evidence type="ECO:0000313" key="3">
    <source>
        <dbReference type="EMBL" id="GFP34541.1"/>
    </source>
</evidence>
<protein>
    <recommendedName>
        <fullName evidence="1">Aldehyde ferredoxin oxidoreductase C-terminal domain-containing protein</fullName>
    </recommendedName>
</protein>
<evidence type="ECO:0000313" key="2">
    <source>
        <dbReference type="EMBL" id="GFP24612.1"/>
    </source>
</evidence>
<dbReference type="InterPro" id="IPR001203">
    <property type="entry name" value="OxRdtase_Ald_Fedxn_C"/>
</dbReference>
<dbReference type="InterPro" id="IPR036021">
    <property type="entry name" value="Tungsten_al_ferr_oxy-like_C"/>
</dbReference>
<dbReference type="Proteomes" id="UP000576480">
    <property type="component" value="Unassembled WGS sequence"/>
</dbReference>
<dbReference type="InterPro" id="IPR013985">
    <property type="entry name" value="Ald_Fedxn_OxRdtase_dom3"/>
</dbReference>
<dbReference type="GO" id="GO:0009055">
    <property type="term" value="F:electron transfer activity"/>
    <property type="evidence" value="ECO:0007669"/>
    <property type="project" value="InterPro"/>
</dbReference>
<dbReference type="Pfam" id="PF01314">
    <property type="entry name" value="AFOR_C"/>
    <property type="match status" value="1"/>
</dbReference>